<protein>
    <submittedName>
        <fullName evidence="3">Uncharacterized protein</fullName>
    </submittedName>
</protein>
<reference evidence="3 4" key="1">
    <citation type="journal article" date="2019" name="Sci. Rep.">
        <title>Comparative genomics of chytrid fungi reveal insights into the obligate biotrophic and pathogenic lifestyle of Synchytrium endobioticum.</title>
        <authorList>
            <person name="van de Vossenberg B.T.L.H."/>
            <person name="Warris S."/>
            <person name="Nguyen H.D.T."/>
            <person name="van Gent-Pelzer M.P.E."/>
            <person name="Joly D.L."/>
            <person name="van de Geest H.C."/>
            <person name="Bonants P.J.M."/>
            <person name="Smith D.S."/>
            <person name="Levesque C.A."/>
            <person name="van der Lee T.A.J."/>
        </authorList>
    </citation>
    <scope>NUCLEOTIDE SEQUENCE [LARGE SCALE GENOMIC DNA]</scope>
    <source>
        <strain evidence="3 4">CBS 675.73</strain>
    </source>
</reference>
<feature type="region of interest" description="Disordered" evidence="2">
    <location>
        <begin position="322"/>
        <end position="357"/>
    </location>
</feature>
<accession>A0A507FFY6</accession>
<evidence type="ECO:0000313" key="3">
    <source>
        <dbReference type="EMBL" id="TPX74196.1"/>
    </source>
</evidence>
<feature type="compositionally biased region" description="Basic and acidic residues" evidence="2">
    <location>
        <begin position="640"/>
        <end position="653"/>
    </location>
</feature>
<evidence type="ECO:0000256" key="1">
    <source>
        <dbReference type="SAM" id="Coils"/>
    </source>
</evidence>
<evidence type="ECO:0000313" key="4">
    <source>
        <dbReference type="Proteomes" id="UP000320333"/>
    </source>
</evidence>
<gene>
    <name evidence="3" type="ORF">CcCBS67573_g04534</name>
</gene>
<feature type="region of interest" description="Disordered" evidence="2">
    <location>
        <begin position="249"/>
        <end position="272"/>
    </location>
</feature>
<dbReference type="AlphaFoldDB" id="A0A507FFY6"/>
<dbReference type="InterPro" id="IPR052319">
    <property type="entry name" value="Centriolar_ciliogenesis_assoc"/>
</dbReference>
<feature type="compositionally biased region" description="Acidic residues" evidence="2">
    <location>
        <begin position="166"/>
        <end position="175"/>
    </location>
</feature>
<dbReference type="GO" id="GO:0097730">
    <property type="term" value="C:non-motile cilium"/>
    <property type="evidence" value="ECO:0007669"/>
    <property type="project" value="TreeGrafter"/>
</dbReference>
<keyword evidence="4" id="KW-1185">Reference proteome</keyword>
<dbReference type="GO" id="GO:0005814">
    <property type="term" value="C:centriole"/>
    <property type="evidence" value="ECO:0007669"/>
    <property type="project" value="TreeGrafter"/>
</dbReference>
<comment type="caution">
    <text evidence="3">The sequence shown here is derived from an EMBL/GenBank/DDBJ whole genome shotgun (WGS) entry which is preliminary data.</text>
</comment>
<feature type="compositionally biased region" description="Polar residues" evidence="2">
    <location>
        <begin position="249"/>
        <end position="267"/>
    </location>
</feature>
<feature type="region of interest" description="Disordered" evidence="2">
    <location>
        <begin position="633"/>
        <end position="657"/>
    </location>
</feature>
<sequence length="749" mass="83899">MTSIATRETVLDHLRALGYAENDDLGGMNGAVSESFIADCVKELNALSVNSSSSPALNQSSLIHIPHVDLNSHDSDALFIHNHLNFEAPSNPIEHEGMMPYQYSLSMDPGYFELDPKPASVSLQSSFRRSRNIIPDPLEVSRDSPSEYNPNLSKREYSPNPPNLNPDEELNLDEESSFSSYEAFIKANPDTYEPPPDTYNTSFLHAYDRESIISFENNSALNELENKSQKPSKDFFQHSDAISKSLHNANRTAQKHASTSLNEFTTVSDHRDTRPLSAIQRLANLDLSRLQARVEEQQKKMHEQQRRDLNDKYNRQHRLQNVQSEHASASDQRKVKLSVHDGPQSHTNTSVSSPGHRYGVCGFRQQPEHEKLVRNIAKPVLKYTAPTPATRSLKVKPVSSYPVSRSVSMLSAYTESQSDRYSSCSDRVAKSSGFIRTTPAPSTRKSDPVSRFHAHQREWKRDEFLARRDAKPKPTLTKSHTRGVVAPAAESGYAQHPLHVGRQRHNLAAMRPTYVIPSEKSRRDVVWEVRSRLARVASKNNECVPDCTVISEFGDSLFVRFKRQRMNGLERRPKRAAHLSRDQLTPTKTTTILLDDAHFLVVLGRKVFVLNCDCRFSCLGLVAVLEGVLAAEEPSASNQRHNEQQLSEHDLGKQDMGSETDTSVALRACLMRLSVSSPTTLAHIAASTILLGHSLDPGQDEPVSIAISALNYDFVTAQSRSVANEASAVVLTSLEPFKHRYSFDIMRCR</sequence>
<keyword evidence="1" id="KW-0175">Coiled coil</keyword>
<evidence type="ECO:0000256" key="2">
    <source>
        <dbReference type="SAM" id="MobiDB-lite"/>
    </source>
</evidence>
<dbReference type="PANTHER" id="PTHR34174:SF1">
    <property type="entry name" value="CENTRIOLAR AND CILIOGENESIS-ASSOCIATED PROTEIN HYLS1"/>
    <property type="match status" value="1"/>
</dbReference>
<proteinExistence type="predicted"/>
<dbReference type="OrthoDB" id="6343432at2759"/>
<dbReference type="EMBL" id="QEAP01000139">
    <property type="protein sequence ID" value="TPX74196.1"/>
    <property type="molecule type" value="Genomic_DNA"/>
</dbReference>
<dbReference type="Proteomes" id="UP000320333">
    <property type="component" value="Unassembled WGS sequence"/>
</dbReference>
<organism evidence="3 4">
    <name type="scientific">Chytriomyces confervae</name>
    <dbReference type="NCBI Taxonomy" id="246404"/>
    <lineage>
        <taxon>Eukaryota</taxon>
        <taxon>Fungi</taxon>
        <taxon>Fungi incertae sedis</taxon>
        <taxon>Chytridiomycota</taxon>
        <taxon>Chytridiomycota incertae sedis</taxon>
        <taxon>Chytridiomycetes</taxon>
        <taxon>Chytridiales</taxon>
        <taxon>Chytriomycetaceae</taxon>
        <taxon>Chytriomyces</taxon>
    </lineage>
</organism>
<name>A0A507FFY6_9FUNG</name>
<feature type="region of interest" description="Disordered" evidence="2">
    <location>
        <begin position="426"/>
        <end position="452"/>
    </location>
</feature>
<dbReference type="PANTHER" id="PTHR34174">
    <property type="entry name" value="HYDROLETHALUS SYNDROME PROTEIN 1"/>
    <property type="match status" value="1"/>
</dbReference>
<dbReference type="GO" id="GO:0060271">
    <property type="term" value="P:cilium assembly"/>
    <property type="evidence" value="ECO:0007669"/>
    <property type="project" value="TreeGrafter"/>
</dbReference>
<feature type="compositionally biased region" description="Polar residues" evidence="2">
    <location>
        <begin position="344"/>
        <end position="353"/>
    </location>
</feature>
<feature type="coiled-coil region" evidence="1">
    <location>
        <begin position="280"/>
        <end position="312"/>
    </location>
</feature>
<feature type="region of interest" description="Disordered" evidence="2">
    <location>
        <begin position="134"/>
        <end position="175"/>
    </location>
</feature>